<organism evidence="2 3">
    <name type="scientific">Streptomyces fructofermentans</name>
    <dbReference type="NCBI Taxonomy" id="152141"/>
    <lineage>
        <taxon>Bacteria</taxon>
        <taxon>Bacillati</taxon>
        <taxon>Actinomycetota</taxon>
        <taxon>Actinomycetes</taxon>
        <taxon>Kitasatosporales</taxon>
        <taxon>Streptomycetaceae</taxon>
        <taxon>Streptomyces</taxon>
    </lineage>
</organism>
<evidence type="ECO:0008006" key="4">
    <source>
        <dbReference type="Google" id="ProtNLM"/>
    </source>
</evidence>
<dbReference type="InterPro" id="IPR021224">
    <property type="entry name" value="DUF2690"/>
</dbReference>
<accession>A0A918NTH2</accession>
<keyword evidence="3" id="KW-1185">Reference proteome</keyword>
<evidence type="ECO:0000313" key="3">
    <source>
        <dbReference type="Proteomes" id="UP000645555"/>
    </source>
</evidence>
<name>A0A918NTH2_9ACTN</name>
<reference evidence="2" key="2">
    <citation type="submission" date="2020-09" db="EMBL/GenBank/DDBJ databases">
        <authorList>
            <person name="Sun Q."/>
            <person name="Ohkuma M."/>
        </authorList>
    </citation>
    <scope>NUCLEOTIDE SEQUENCE</scope>
    <source>
        <strain evidence="2">JCM 4956</strain>
    </source>
</reference>
<sequence length="175" mass="18590">MGGDSVQRVRVKAAMSALTLMAATGAVWLGLATPAQAATCSWYSGQTGTSSNCDNKDPDVLACGSDGQTIYSTRLKRSYDGALNGPLLELRYSPSCRTVWGRLTGAWGTDYDQAGCTVTVHRNSDGQEYSRKPAFGATNATVWSNTVYDAGVTAYVKAYCDTGPGYQYNGQTASY</sequence>
<feature type="signal peptide" evidence="1">
    <location>
        <begin position="1"/>
        <end position="37"/>
    </location>
</feature>
<dbReference type="Pfam" id="PF10901">
    <property type="entry name" value="DUF2690"/>
    <property type="match status" value="1"/>
</dbReference>
<evidence type="ECO:0000256" key="1">
    <source>
        <dbReference type="SAM" id="SignalP"/>
    </source>
</evidence>
<reference evidence="2" key="1">
    <citation type="journal article" date="2014" name="Int. J. Syst. Evol. Microbiol.">
        <title>Complete genome sequence of Corynebacterium casei LMG S-19264T (=DSM 44701T), isolated from a smear-ripened cheese.</title>
        <authorList>
            <consortium name="US DOE Joint Genome Institute (JGI-PGF)"/>
            <person name="Walter F."/>
            <person name="Albersmeier A."/>
            <person name="Kalinowski J."/>
            <person name="Ruckert C."/>
        </authorList>
    </citation>
    <scope>NUCLEOTIDE SEQUENCE</scope>
    <source>
        <strain evidence="2">JCM 4956</strain>
    </source>
</reference>
<keyword evidence="1" id="KW-0732">Signal</keyword>
<evidence type="ECO:0000313" key="2">
    <source>
        <dbReference type="EMBL" id="GGX93222.1"/>
    </source>
</evidence>
<dbReference type="EMBL" id="BMWD01000038">
    <property type="protein sequence ID" value="GGX93222.1"/>
    <property type="molecule type" value="Genomic_DNA"/>
</dbReference>
<feature type="chain" id="PRO_5036747608" description="DUF2690 domain-containing protein" evidence="1">
    <location>
        <begin position="38"/>
        <end position="175"/>
    </location>
</feature>
<comment type="caution">
    <text evidence="2">The sequence shown here is derived from an EMBL/GenBank/DDBJ whole genome shotgun (WGS) entry which is preliminary data.</text>
</comment>
<protein>
    <recommendedName>
        <fullName evidence="4">DUF2690 domain-containing protein</fullName>
    </recommendedName>
</protein>
<gene>
    <name evidence="2" type="ORF">GCM10010515_70190</name>
</gene>
<dbReference type="AlphaFoldDB" id="A0A918NTH2"/>
<dbReference type="Proteomes" id="UP000645555">
    <property type="component" value="Unassembled WGS sequence"/>
</dbReference>
<proteinExistence type="predicted"/>